<feature type="domain" description="DUF2272" evidence="2">
    <location>
        <begin position="91"/>
        <end position="298"/>
    </location>
</feature>
<keyword evidence="4" id="KW-1185">Reference proteome</keyword>
<comment type="caution">
    <text evidence="3">The sequence shown here is derived from an EMBL/GenBank/DDBJ whole genome shotgun (WGS) entry which is preliminary data.</text>
</comment>
<sequence>MVRRNVFSLSGPVAVLLMASAMVEARALPCEFTDADAQRHPIGIQIAKTACREHADWHAPFIGLDGRAGWRDGWNPMEAEGGRDRLLDRTEPWKRVASYWRSTPALDQMIASRIHGATECKTEATTWSAAAFCRTFIVENPWSAAFISHVMRASGLNDFAFSRDHMGYLRAAYLASGTSAPYRLVAPSAEKPELGDLLCYSRQGGVEDHRDLIAMFERGERDLATHCDVVVGVNLDGDSKLYVIGGNVLQAVTMRKLSLNARGVFSPPAVGPERGACGMNREDDCSLSRKHWIALLKLRRQGP</sequence>
<dbReference type="Proteomes" id="UP001499959">
    <property type="component" value="Unassembled WGS sequence"/>
</dbReference>
<organism evidence="3 4">
    <name type="scientific">Lysobacter hankyongensis</name>
    <dbReference type="NCBI Taxonomy" id="1176535"/>
    <lineage>
        <taxon>Bacteria</taxon>
        <taxon>Pseudomonadati</taxon>
        <taxon>Pseudomonadota</taxon>
        <taxon>Gammaproteobacteria</taxon>
        <taxon>Lysobacterales</taxon>
        <taxon>Lysobacteraceae</taxon>
        <taxon>Lysobacter</taxon>
    </lineage>
</organism>
<evidence type="ECO:0000313" key="4">
    <source>
        <dbReference type="Proteomes" id="UP001499959"/>
    </source>
</evidence>
<dbReference type="EMBL" id="BAABJE010000015">
    <property type="protein sequence ID" value="GAA4801117.1"/>
    <property type="molecule type" value="Genomic_DNA"/>
</dbReference>
<dbReference type="InterPro" id="IPR014545">
    <property type="entry name" value="UCP028415"/>
</dbReference>
<evidence type="ECO:0000313" key="3">
    <source>
        <dbReference type="EMBL" id="GAA4801117.1"/>
    </source>
</evidence>
<evidence type="ECO:0000256" key="1">
    <source>
        <dbReference type="SAM" id="SignalP"/>
    </source>
</evidence>
<accession>A0ABP9BVR0</accession>
<dbReference type="InterPro" id="IPR019262">
    <property type="entry name" value="DUF2272"/>
</dbReference>
<dbReference type="Pfam" id="PF10030">
    <property type="entry name" value="DUF2272"/>
    <property type="match status" value="1"/>
</dbReference>
<evidence type="ECO:0000259" key="2">
    <source>
        <dbReference type="Pfam" id="PF10030"/>
    </source>
</evidence>
<feature type="chain" id="PRO_5046223040" evidence="1">
    <location>
        <begin position="28"/>
        <end position="303"/>
    </location>
</feature>
<dbReference type="PIRSF" id="PIRSF028415">
    <property type="entry name" value="UCP028415"/>
    <property type="match status" value="1"/>
</dbReference>
<reference evidence="4" key="1">
    <citation type="journal article" date="2019" name="Int. J. Syst. Evol. Microbiol.">
        <title>The Global Catalogue of Microorganisms (GCM) 10K type strain sequencing project: providing services to taxonomists for standard genome sequencing and annotation.</title>
        <authorList>
            <consortium name="The Broad Institute Genomics Platform"/>
            <consortium name="The Broad Institute Genome Sequencing Center for Infectious Disease"/>
            <person name="Wu L."/>
            <person name="Ma J."/>
        </authorList>
    </citation>
    <scope>NUCLEOTIDE SEQUENCE [LARGE SCALE GENOMIC DNA]</scope>
    <source>
        <strain evidence="4">JCM 18204</strain>
    </source>
</reference>
<feature type="signal peptide" evidence="1">
    <location>
        <begin position="1"/>
        <end position="27"/>
    </location>
</feature>
<protein>
    <submittedName>
        <fullName evidence="3">DUF2272 domain-containing protein</fullName>
    </submittedName>
</protein>
<name>A0ABP9BVR0_9GAMM</name>
<keyword evidence="1" id="KW-0732">Signal</keyword>
<gene>
    <name evidence="3" type="ORF">GCM10023307_29600</name>
</gene>
<proteinExistence type="predicted"/>